<keyword evidence="2" id="KW-1185">Reference proteome</keyword>
<evidence type="ECO:0000313" key="1">
    <source>
        <dbReference type="EMBL" id="SEK58355.1"/>
    </source>
</evidence>
<dbReference type="AlphaFoldDB" id="A0A1H7ICL7"/>
<reference evidence="1 2" key="1">
    <citation type="submission" date="2016-10" db="EMBL/GenBank/DDBJ databases">
        <authorList>
            <person name="de Groot N.N."/>
        </authorList>
    </citation>
    <scope>NUCLEOTIDE SEQUENCE [LARGE SCALE GENOMIC DNA]</scope>
    <source>
        <strain evidence="1 2">DSM 21039</strain>
    </source>
</reference>
<proteinExistence type="predicted"/>
<dbReference type="OrthoDB" id="6424161at2"/>
<dbReference type="STRING" id="573321.SAMN04488505_101480"/>
<dbReference type="Proteomes" id="UP000198984">
    <property type="component" value="Unassembled WGS sequence"/>
</dbReference>
<accession>A0A1H7ICL7</accession>
<dbReference type="RefSeq" id="WP_089906544.1">
    <property type="nucleotide sequence ID" value="NZ_FOBB01000001.1"/>
</dbReference>
<dbReference type="EMBL" id="FOBB01000001">
    <property type="protein sequence ID" value="SEK58355.1"/>
    <property type="molecule type" value="Genomic_DNA"/>
</dbReference>
<sequence length="153" mass="17379">MSQQIVQEHWKNKELLGYDSILLGSGEVIIMSGYSVTDGTEKSYFINAICDTTVESIEKYNDDPWTEIELHPQHIKLENGDTIYCGEGGMGNEGFVALEDKNGNLKWAFFSTQSNPFVGIDLMNDTIRAHSTYERYYDINLLSPENIKISNIR</sequence>
<name>A0A1H7ICL7_9BACT</name>
<organism evidence="1 2">
    <name type="scientific">Chitinophaga rupis</name>
    <dbReference type="NCBI Taxonomy" id="573321"/>
    <lineage>
        <taxon>Bacteria</taxon>
        <taxon>Pseudomonadati</taxon>
        <taxon>Bacteroidota</taxon>
        <taxon>Chitinophagia</taxon>
        <taxon>Chitinophagales</taxon>
        <taxon>Chitinophagaceae</taxon>
        <taxon>Chitinophaga</taxon>
    </lineage>
</organism>
<gene>
    <name evidence="1" type="ORF">SAMN04488505_101480</name>
</gene>
<evidence type="ECO:0000313" key="2">
    <source>
        <dbReference type="Proteomes" id="UP000198984"/>
    </source>
</evidence>
<protein>
    <submittedName>
        <fullName evidence="1">Uncharacterized protein</fullName>
    </submittedName>
</protein>